<accession>A0A2V3PM59</accession>
<proteinExistence type="predicted"/>
<evidence type="ECO:0000313" key="1">
    <source>
        <dbReference type="EMBL" id="PXV61885.1"/>
    </source>
</evidence>
<comment type="caution">
    <text evidence="1">The sequence shown here is derived from an EMBL/GenBank/DDBJ whole genome shotgun (WGS) entry which is preliminary data.</text>
</comment>
<dbReference type="AlphaFoldDB" id="A0A2V3PM59"/>
<evidence type="ECO:0000313" key="2">
    <source>
        <dbReference type="Proteomes" id="UP000247973"/>
    </source>
</evidence>
<protein>
    <submittedName>
        <fullName evidence="1">Uncharacterized protein</fullName>
    </submittedName>
</protein>
<keyword evidence="2" id="KW-1185">Reference proteome</keyword>
<organism evidence="1 2">
    <name type="scientific">Dysgonomonas alginatilytica</name>
    <dbReference type="NCBI Taxonomy" id="1605892"/>
    <lineage>
        <taxon>Bacteria</taxon>
        <taxon>Pseudomonadati</taxon>
        <taxon>Bacteroidota</taxon>
        <taxon>Bacteroidia</taxon>
        <taxon>Bacteroidales</taxon>
        <taxon>Dysgonomonadaceae</taxon>
        <taxon>Dysgonomonas</taxon>
    </lineage>
</organism>
<name>A0A2V3PM59_9BACT</name>
<reference evidence="1 2" key="1">
    <citation type="submission" date="2018-03" db="EMBL/GenBank/DDBJ databases">
        <title>Genomic Encyclopedia of Archaeal and Bacterial Type Strains, Phase II (KMG-II): from individual species to whole genera.</title>
        <authorList>
            <person name="Goeker M."/>
        </authorList>
    </citation>
    <scope>NUCLEOTIDE SEQUENCE [LARGE SCALE GENOMIC DNA]</scope>
    <source>
        <strain evidence="1 2">DSM 100214</strain>
    </source>
</reference>
<dbReference type="Proteomes" id="UP000247973">
    <property type="component" value="Unassembled WGS sequence"/>
</dbReference>
<gene>
    <name evidence="1" type="ORF">CLV62_12440</name>
</gene>
<sequence>MQQTFEDENKYKSPDFIKSGDLLSYSVYT</sequence>
<dbReference type="EMBL" id="QICL01000024">
    <property type="protein sequence ID" value="PXV61885.1"/>
    <property type="molecule type" value="Genomic_DNA"/>
</dbReference>